<proteinExistence type="predicted"/>
<keyword evidence="1" id="KW-1133">Transmembrane helix</keyword>
<protein>
    <submittedName>
        <fullName evidence="2">Uncharacterized protein</fullName>
    </submittedName>
</protein>
<dbReference type="EMBL" id="JAVLET010000003">
    <property type="protein sequence ID" value="KAL0471415.1"/>
    <property type="molecule type" value="Genomic_DNA"/>
</dbReference>
<keyword evidence="1" id="KW-0812">Transmembrane</keyword>
<comment type="caution">
    <text evidence="2">The sequence shown here is derived from an EMBL/GenBank/DDBJ whole genome shotgun (WGS) entry which is preliminary data.</text>
</comment>
<evidence type="ECO:0000313" key="3">
    <source>
        <dbReference type="Proteomes" id="UP001451303"/>
    </source>
</evidence>
<keyword evidence="1" id="KW-0472">Membrane</keyword>
<feature type="transmembrane region" description="Helical" evidence="1">
    <location>
        <begin position="95"/>
        <end position="114"/>
    </location>
</feature>
<sequence length="116" mass="12904">MIQHLQLPYLPDNPARLPMDPEGSTKALPSLGGLQCTQCNQLTQLAQLIPTYLPTYLPGKGQLHGMGLYMTDLVIFFSFLFFCLLGSIIQGTYTLYLWAGILAFICFCCCLFVVSM</sequence>
<evidence type="ECO:0000313" key="2">
    <source>
        <dbReference type="EMBL" id="KAL0471415.1"/>
    </source>
</evidence>
<organism evidence="2 3">
    <name type="scientific">Neurospora intermedia</name>
    <dbReference type="NCBI Taxonomy" id="5142"/>
    <lineage>
        <taxon>Eukaryota</taxon>
        <taxon>Fungi</taxon>
        <taxon>Dikarya</taxon>
        <taxon>Ascomycota</taxon>
        <taxon>Pezizomycotina</taxon>
        <taxon>Sordariomycetes</taxon>
        <taxon>Sordariomycetidae</taxon>
        <taxon>Sordariales</taxon>
        <taxon>Sordariaceae</taxon>
        <taxon>Neurospora</taxon>
    </lineage>
</organism>
<name>A0ABR3DFF8_NEUIN</name>
<keyword evidence="3" id="KW-1185">Reference proteome</keyword>
<gene>
    <name evidence="2" type="ORF">QR685DRAFT_519143</name>
</gene>
<accession>A0ABR3DFF8</accession>
<feature type="transmembrane region" description="Helical" evidence="1">
    <location>
        <begin position="68"/>
        <end position="89"/>
    </location>
</feature>
<reference evidence="2 3" key="1">
    <citation type="submission" date="2023-09" db="EMBL/GenBank/DDBJ databases">
        <title>Multi-omics analysis of a traditional fermented food reveals byproduct-associated fungal strains for waste-to-food upcycling.</title>
        <authorList>
            <consortium name="Lawrence Berkeley National Laboratory"/>
            <person name="Rekdal V.M."/>
            <person name="Villalobos-Escobedo J.M."/>
            <person name="Rodriguez-Valeron N."/>
            <person name="Garcia M.O."/>
            <person name="Vasquez D.P."/>
            <person name="Damayanti I."/>
            <person name="Sorensen P.M."/>
            <person name="Baidoo E.E."/>
            <person name="De Carvalho A.C."/>
            <person name="Riley R."/>
            <person name="Lipzen A."/>
            <person name="He G."/>
            <person name="Yan M."/>
            <person name="Haridas S."/>
            <person name="Daum C."/>
            <person name="Yoshinaga Y."/>
            <person name="Ng V."/>
            <person name="Grigoriev I.V."/>
            <person name="Munk R."/>
            <person name="Nuraida L."/>
            <person name="Wijaya C.H."/>
            <person name="Morales P.-C."/>
            <person name="Keasling J.D."/>
        </authorList>
    </citation>
    <scope>NUCLEOTIDE SEQUENCE [LARGE SCALE GENOMIC DNA]</scope>
    <source>
        <strain evidence="2 3">FGSC 2613</strain>
    </source>
</reference>
<evidence type="ECO:0000256" key="1">
    <source>
        <dbReference type="SAM" id="Phobius"/>
    </source>
</evidence>
<dbReference type="Proteomes" id="UP001451303">
    <property type="component" value="Unassembled WGS sequence"/>
</dbReference>